<dbReference type="Proteomes" id="UP000050996">
    <property type="component" value="Unassembled WGS sequence"/>
</dbReference>
<protein>
    <recommendedName>
        <fullName evidence="3">DUF1998 domain-containing protein</fullName>
    </recommendedName>
</protein>
<gene>
    <name evidence="1" type="ORF">AN957_07340</name>
</gene>
<evidence type="ECO:0008006" key="3">
    <source>
        <dbReference type="Google" id="ProtNLM"/>
    </source>
</evidence>
<evidence type="ECO:0000313" key="1">
    <source>
        <dbReference type="EMBL" id="KQL21835.1"/>
    </source>
</evidence>
<dbReference type="STRING" id="1637975.AN957_07340"/>
<accession>A0A0Q3VJQ9</accession>
<name>A0A0Q3VJQ9_9BACI</name>
<dbReference type="EMBL" id="LJIX01000006">
    <property type="protein sequence ID" value="KQL21835.1"/>
    <property type="molecule type" value="Genomic_DNA"/>
</dbReference>
<evidence type="ECO:0000313" key="2">
    <source>
        <dbReference type="Proteomes" id="UP000050996"/>
    </source>
</evidence>
<dbReference type="AlphaFoldDB" id="A0A0Q3VJQ9"/>
<comment type="caution">
    <text evidence="1">The sequence shown here is derived from an EMBL/GenBank/DDBJ whole genome shotgun (WGS) entry which is preliminary data.</text>
</comment>
<organism evidence="1 2">
    <name type="scientific">Cytobacillus solani</name>
    <dbReference type="NCBI Taxonomy" id="1637975"/>
    <lineage>
        <taxon>Bacteria</taxon>
        <taxon>Bacillati</taxon>
        <taxon>Bacillota</taxon>
        <taxon>Bacilli</taxon>
        <taxon>Bacillales</taxon>
        <taxon>Bacillaceae</taxon>
        <taxon>Cytobacillus</taxon>
    </lineage>
</organism>
<keyword evidence="2" id="KW-1185">Reference proteome</keyword>
<reference evidence="1 2" key="1">
    <citation type="submission" date="2015-09" db="EMBL/GenBank/DDBJ databases">
        <title>Genome sequencing project for genomic taxonomy and phylogenomics of Bacillus-like bacteria.</title>
        <authorList>
            <person name="Liu B."/>
            <person name="Wang J."/>
            <person name="Zhu Y."/>
            <person name="Liu G."/>
            <person name="Chen Q."/>
            <person name="Chen Z."/>
            <person name="Lan J."/>
            <person name="Che J."/>
            <person name="Ge C."/>
            <person name="Shi H."/>
            <person name="Pan Z."/>
            <person name="Liu X."/>
        </authorList>
    </citation>
    <scope>NUCLEOTIDE SEQUENCE [LARGE SCALE GENOMIC DNA]</scope>
    <source>
        <strain evidence="1 2">FJAT-18043</strain>
    </source>
</reference>
<sequence length="627" mass="70811">MFKYLPGAIFFNDDRYFKVSHLNMSKVNFNTSRIEHEMKKFISNWTKNNELKVSPFPRNENNYYFGEIQSVEYELFPLVFSCVYCGNVHEYWDLDSLTKQNPTLTCEFCNKKAKIKQFPYVMIHDNGDLKSLRVATNAGAKSFKEKYDGITMNDTRSFRTATWYNRKTNTNLGSLGSKRTDLPIVEGMKPYMGGKHASDGDVFKPAIINIVNLKNDDLISRQANNDFSYIQIGALLELSTISKSHFAQNFKVHESSNLATNLLNALQNEAEKAALLKALGNIGQTHLLEDTSIKDELETKLSNLGLSLDDELVINDRLLHEYLYSIYESEGKSIDDKVQEASDVSDYLQKDILTRAKKKLSLIGIEKANLLEKFPVLTVSPGFTRRSSNRKESILNPYKQKIQNNNRTVVPVMLSENESIIFKLDPLRILAWLNINGLLSLPNSSLEKSDAELYLYITSKIASFEPSELAEFNLANYQTVDNKVISAMIFQLLHTLSHMMLNAGKSVIGLDIDSLAEYIFPSSSAYAIYVSKLQGGGMGNLIAAFENDLERWINTTFEHTQLCLYDPVCKDHKAACHACSYLKFSCQHFNRGVSRALLIGGPLGDKSIVGFFNSNVNEEINRITGGV</sequence>
<proteinExistence type="predicted"/>
<dbReference type="PATRIC" id="fig|1637975.4.peg.1192"/>